<evidence type="ECO:0000313" key="3">
    <source>
        <dbReference type="Proteomes" id="UP000663419"/>
    </source>
</evidence>
<evidence type="ECO:0000313" key="2">
    <source>
        <dbReference type="EMBL" id="QSS56178.1"/>
    </source>
</evidence>
<dbReference type="AlphaFoldDB" id="A0A8A1LPG3"/>
<sequence>MITRGVYLMRRAIGMTGQLITSFIRYYIIDSCLPSFQHLIIPSNGPWSVCSPHKKESEEGAARQRSVGTKYNTTPQKTKKKGGLKEGLLWLWLWLDPSTIHANRDAR</sequence>
<dbReference type="VEuPathDB" id="FungiDB:I7I53_04322"/>
<evidence type="ECO:0000256" key="1">
    <source>
        <dbReference type="SAM" id="MobiDB-lite"/>
    </source>
</evidence>
<organism evidence="2 3">
    <name type="scientific">Ajellomyces capsulatus (strain H88)</name>
    <name type="common">Darling's disease fungus</name>
    <name type="synonym">Histoplasma capsulatum</name>
    <dbReference type="NCBI Taxonomy" id="544711"/>
    <lineage>
        <taxon>Eukaryota</taxon>
        <taxon>Fungi</taxon>
        <taxon>Dikarya</taxon>
        <taxon>Ascomycota</taxon>
        <taxon>Pezizomycotina</taxon>
        <taxon>Eurotiomycetes</taxon>
        <taxon>Eurotiomycetidae</taxon>
        <taxon>Onygenales</taxon>
        <taxon>Ajellomycetaceae</taxon>
        <taxon>Histoplasma</taxon>
    </lineage>
</organism>
<dbReference type="EMBL" id="CP069106">
    <property type="protein sequence ID" value="QSS56178.1"/>
    <property type="molecule type" value="Genomic_DNA"/>
</dbReference>
<dbReference type="Proteomes" id="UP000663419">
    <property type="component" value="Chromosome 5"/>
</dbReference>
<name>A0A8A1LPG3_AJEC8</name>
<protein>
    <submittedName>
        <fullName evidence="2">Uncharacterized protein</fullName>
    </submittedName>
</protein>
<feature type="compositionally biased region" description="Polar residues" evidence="1">
    <location>
        <begin position="66"/>
        <end position="76"/>
    </location>
</feature>
<feature type="compositionally biased region" description="Basic and acidic residues" evidence="1">
    <location>
        <begin position="53"/>
        <end position="62"/>
    </location>
</feature>
<feature type="region of interest" description="Disordered" evidence="1">
    <location>
        <begin position="51"/>
        <end position="80"/>
    </location>
</feature>
<proteinExistence type="predicted"/>
<accession>A0A8A1LPG3</accession>
<gene>
    <name evidence="2" type="ORF">I7I53_04322</name>
</gene>
<reference evidence="2" key="1">
    <citation type="submission" date="2021-01" db="EMBL/GenBank/DDBJ databases">
        <title>Chromosome-level genome assembly of a human fungal pathogen reveals clustering of transcriptionally co-regulated genes.</title>
        <authorList>
            <person name="Voorhies M."/>
            <person name="Cohen S."/>
            <person name="Shea T.P."/>
            <person name="Petrus S."/>
            <person name="Munoz J.F."/>
            <person name="Poplawski S."/>
            <person name="Goldman W.E."/>
            <person name="Michael T."/>
            <person name="Cuomo C.A."/>
            <person name="Sil A."/>
            <person name="Beyhan S."/>
        </authorList>
    </citation>
    <scope>NUCLEOTIDE SEQUENCE</scope>
    <source>
        <strain evidence="2">H88</strain>
    </source>
</reference>